<dbReference type="PANTHER" id="PTHR13497">
    <property type="entry name" value="HISTONE DEACETYLASE COMPLEX SUBUNIT SAP130"/>
    <property type="match status" value="1"/>
</dbReference>
<evidence type="ECO:0000256" key="1">
    <source>
        <dbReference type="ARBA" id="ARBA00004123"/>
    </source>
</evidence>
<keyword evidence="3" id="KW-0678">Repressor</keyword>
<evidence type="ECO:0000256" key="2">
    <source>
        <dbReference type="ARBA" id="ARBA00007859"/>
    </source>
</evidence>
<reference evidence="9" key="1">
    <citation type="submission" date="2018-10" db="EMBL/GenBank/DDBJ databases">
        <title>Transcriptome assembly of Aceria tosichella (Wheat curl mite) Type 2.</title>
        <authorList>
            <person name="Scully E.D."/>
            <person name="Geib S.M."/>
            <person name="Palmer N.A."/>
            <person name="Gupta A.K."/>
            <person name="Sarath G."/>
            <person name="Tatineni S."/>
        </authorList>
    </citation>
    <scope>NUCLEOTIDE SEQUENCE</scope>
    <source>
        <strain evidence="9">LincolnNE</strain>
    </source>
</reference>
<dbReference type="EMBL" id="GGYP01003784">
    <property type="protein sequence ID" value="MDE48555.1"/>
    <property type="molecule type" value="Transcribed_RNA"/>
</dbReference>
<protein>
    <submittedName>
        <fullName evidence="9">Histone deacetylase complex subunit SAP130-A</fullName>
    </submittedName>
</protein>
<dbReference type="GO" id="GO:0000122">
    <property type="term" value="P:negative regulation of transcription by RNA polymerase II"/>
    <property type="evidence" value="ECO:0007669"/>
    <property type="project" value="TreeGrafter"/>
</dbReference>
<keyword evidence="6" id="KW-0539">Nucleus</keyword>
<dbReference type="AlphaFoldDB" id="A0A6G1SDJ1"/>
<comment type="subcellular location">
    <subcellularLocation>
        <location evidence="1">Nucleus</location>
    </subcellularLocation>
</comment>
<dbReference type="GO" id="GO:0070822">
    <property type="term" value="C:Sin3-type complex"/>
    <property type="evidence" value="ECO:0007669"/>
    <property type="project" value="TreeGrafter"/>
</dbReference>
<evidence type="ECO:0000313" key="9">
    <source>
        <dbReference type="EMBL" id="MDE48555.1"/>
    </source>
</evidence>
<name>A0A6G1SDJ1_9ACAR</name>
<sequence length="228" mass="26645">MQYSKQQPSPTSSTSTIDQQEVIYEDRILTPTATVTTTKTKIQNSSKSSPKKPRPRLYNISYKLTPWKSLNHHFLRYSDVKPRPEKRITMSELNDELKRENGWKAHYLAGQLSDLIQNEAETRKRIQTLLDLFLKSGADLIINLANNCHTLPEQYAALLQSQRSYGKDEFDPKLIVSKLDDLLRGELQRNKMFDEQMRQIRDSIMHMTSENCEKIPKITARFNKRFQL</sequence>
<dbReference type="InterPro" id="IPR024137">
    <property type="entry name" value="His_deAcase_cplx_SAP130"/>
</dbReference>
<dbReference type="Pfam" id="PF16014">
    <property type="entry name" value="SAP130_C"/>
    <property type="match status" value="1"/>
</dbReference>
<evidence type="ECO:0000256" key="3">
    <source>
        <dbReference type="ARBA" id="ARBA00022491"/>
    </source>
</evidence>
<evidence type="ECO:0000256" key="4">
    <source>
        <dbReference type="ARBA" id="ARBA00023015"/>
    </source>
</evidence>
<evidence type="ECO:0000256" key="7">
    <source>
        <dbReference type="SAM" id="MobiDB-lite"/>
    </source>
</evidence>
<organism evidence="9">
    <name type="scientific">Aceria tosichella</name>
    <name type="common">wheat curl mite</name>
    <dbReference type="NCBI Taxonomy" id="561515"/>
    <lineage>
        <taxon>Eukaryota</taxon>
        <taxon>Metazoa</taxon>
        <taxon>Ecdysozoa</taxon>
        <taxon>Arthropoda</taxon>
        <taxon>Chelicerata</taxon>
        <taxon>Arachnida</taxon>
        <taxon>Acari</taxon>
        <taxon>Acariformes</taxon>
        <taxon>Trombidiformes</taxon>
        <taxon>Prostigmata</taxon>
        <taxon>Eupodina</taxon>
        <taxon>Eriophyoidea</taxon>
        <taxon>Eriophyidae</taxon>
        <taxon>Eriophyinae</taxon>
        <taxon>Aceriini</taxon>
        <taxon>Aceria</taxon>
    </lineage>
</organism>
<comment type="similarity">
    <text evidence="2">Belongs to the SAP130 family.</text>
</comment>
<accession>A0A6G1SDJ1</accession>
<keyword evidence="4" id="KW-0805">Transcription regulation</keyword>
<dbReference type="InterPro" id="IPR031963">
    <property type="entry name" value="SAP130_C"/>
</dbReference>
<dbReference type="PANTHER" id="PTHR13497:SF3">
    <property type="entry name" value="HISTONE DEACETYLASE COMPLEX SUBUNIT SAP130"/>
    <property type="match status" value="1"/>
</dbReference>
<feature type="domain" description="Histone deacetylase complex subunit SAP130 C-terminal" evidence="8">
    <location>
        <begin position="48"/>
        <end position="131"/>
    </location>
</feature>
<feature type="compositionally biased region" description="Low complexity" evidence="7">
    <location>
        <begin position="1"/>
        <end position="20"/>
    </location>
</feature>
<evidence type="ECO:0000256" key="6">
    <source>
        <dbReference type="ARBA" id="ARBA00023242"/>
    </source>
</evidence>
<evidence type="ECO:0000259" key="8">
    <source>
        <dbReference type="Pfam" id="PF16014"/>
    </source>
</evidence>
<evidence type="ECO:0000256" key="5">
    <source>
        <dbReference type="ARBA" id="ARBA00023163"/>
    </source>
</evidence>
<feature type="region of interest" description="Disordered" evidence="7">
    <location>
        <begin position="1"/>
        <end position="56"/>
    </location>
</feature>
<proteinExistence type="inferred from homology"/>
<gene>
    <name evidence="9" type="primary">sap130-a</name>
    <name evidence="9" type="ORF">g.21235</name>
</gene>
<feature type="compositionally biased region" description="Low complexity" evidence="7">
    <location>
        <begin position="30"/>
        <end position="48"/>
    </location>
</feature>
<keyword evidence="5" id="KW-0804">Transcription</keyword>